<dbReference type="InterPro" id="IPR050706">
    <property type="entry name" value="Cyclic-di-GMP_PDE-like"/>
</dbReference>
<dbReference type="Proteomes" id="UP000606870">
    <property type="component" value="Unassembled WGS sequence"/>
</dbReference>
<evidence type="ECO:0000259" key="2">
    <source>
        <dbReference type="PROSITE" id="PS50887"/>
    </source>
</evidence>
<dbReference type="InterPro" id="IPR043128">
    <property type="entry name" value="Rev_trsase/Diguanyl_cyclase"/>
</dbReference>
<dbReference type="PANTHER" id="PTHR33121">
    <property type="entry name" value="CYCLIC DI-GMP PHOSPHODIESTERASE PDEF"/>
    <property type="match status" value="1"/>
</dbReference>
<organism evidence="3 4">
    <name type="scientific">Megasphaera hominis</name>
    <dbReference type="NCBI Taxonomy" id="159836"/>
    <lineage>
        <taxon>Bacteria</taxon>
        <taxon>Bacillati</taxon>
        <taxon>Bacillota</taxon>
        <taxon>Negativicutes</taxon>
        <taxon>Veillonellales</taxon>
        <taxon>Veillonellaceae</taxon>
        <taxon>Megasphaera</taxon>
    </lineage>
</organism>
<dbReference type="Pfam" id="PF00563">
    <property type="entry name" value="EAL"/>
    <property type="match status" value="1"/>
</dbReference>
<dbReference type="PROSITE" id="PS50883">
    <property type="entry name" value="EAL"/>
    <property type="match status" value="1"/>
</dbReference>
<dbReference type="InterPro" id="IPR001633">
    <property type="entry name" value="EAL_dom"/>
</dbReference>
<dbReference type="SUPFAM" id="SSF55073">
    <property type="entry name" value="Nucleotide cyclase"/>
    <property type="match status" value="1"/>
</dbReference>
<dbReference type="SUPFAM" id="SSF55785">
    <property type="entry name" value="PYP-like sensor domain (PAS domain)"/>
    <property type="match status" value="1"/>
</dbReference>
<dbReference type="InterPro" id="IPR035965">
    <property type="entry name" value="PAS-like_dom_sf"/>
</dbReference>
<feature type="domain" description="EAL" evidence="1">
    <location>
        <begin position="294"/>
        <end position="546"/>
    </location>
</feature>
<dbReference type="CDD" id="cd01948">
    <property type="entry name" value="EAL"/>
    <property type="match status" value="1"/>
</dbReference>
<gene>
    <name evidence="3" type="ORF">H8J70_05045</name>
</gene>
<dbReference type="InterPro" id="IPR029787">
    <property type="entry name" value="Nucleotide_cyclase"/>
</dbReference>
<keyword evidence="4" id="KW-1185">Reference proteome</keyword>
<dbReference type="InterPro" id="IPR035919">
    <property type="entry name" value="EAL_sf"/>
</dbReference>
<dbReference type="RefSeq" id="WP_186502770.1">
    <property type="nucleotide sequence ID" value="NZ_JACOGK010000011.1"/>
</dbReference>
<dbReference type="PANTHER" id="PTHR33121:SF79">
    <property type="entry name" value="CYCLIC DI-GMP PHOSPHODIESTERASE PDED-RELATED"/>
    <property type="match status" value="1"/>
</dbReference>
<feature type="domain" description="GGDEF" evidence="2">
    <location>
        <begin position="161"/>
        <end position="283"/>
    </location>
</feature>
<evidence type="ECO:0000313" key="3">
    <source>
        <dbReference type="EMBL" id="MBC3536614.1"/>
    </source>
</evidence>
<dbReference type="Gene3D" id="3.30.70.270">
    <property type="match status" value="1"/>
</dbReference>
<protein>
    <submittedName>
        <fullName evidence="3">EAL domain-containing protein</fullName>
    </submittedName>
</protein>
<dbReference type="Gene3D" id="3.30.450.20">
    <property type="entry name" value="PAS domain"/>
    <property type="match status" value="1"/>
</dbReference>
<dbReference type="SMART" id="SM00267">
    <property type="entry name" value="GGDEF"/>
    <property type="match status" value="1"/>
</dbReference>
<dbReference type="SMART" id="SM00052">
    <property type="entry name" value="EAL"/>
    <property type="match status" value="1"/>
</dbReference>
<name>A0ABR6VHB9_9FIRM</name>
<dbReference type="InterPro" id="IPR000160">
    <property type="entry name" value="GGDEF_dom"/>
</dbReference>
<comment type="caution">
    <text evidence="3">The sequence shown here is derived from an EMBL/GenBank/DDBJ whole genome shotgun (WGS) entry which is preliminary data.</text>
</comment>
<dbReference type="SUPFAM" id="SSF141868">
    <property type="entry name" value="EAL domain-like"/>
    <property type="match status" value="1"/>
</dbReference>
<reference evidence="3 4" key="1">
    <citation type="submission" date="2020-08" db="EMBL/GenBank/DDBJ databases">
        <authorList>
            <person name="Liu C."/>
            <person name="Sun Q."/>
        </authorList>
    </citation>
    <scope>NUCLEOTIDE SEQUENCE [LARGE SCALE GENOMIC DNA]</scope>
    <source>
        <strain evidence="3 4">NSJ-59</strain>
    </source>
</reference>
<dbReference type="EMBL" id="JACOGK010000011">
    <property type="protein sequence ID" value="MBC3536614.1"/>
    <property type="molecule type" value="Genomic_DNA"/>
</dbReference>
<proteinExistence type="predicted"/>
<dbReference type="Pfam" id="PF00990">
    <property type="entry name" value="GGDEF"/>
    <property type="match status" value="1"/>
</dbReference>
<dbReference type="PROSITE" id="PS50887">
    <property type="entry name" value="GGDEF"/>
    <property type="match status" value="1"/>
</dbReference>
<accession>A0ABR6VHB9</accession>
<dbReference type="Gene3D" id="3.20.20.450">
    <property type="entry name" value="EAL domain"/>
    <property type="match status" value="1"/>
</dbReference>
<evidence type="ECO:0000313" key="4">
    <source>
        <dbReference type="Proteomes" id="UP000606870"/>
    </source>
</evidence>
<evidence type="ECO:0000259" key="1">
    <source>
        <dbReference type="PROSITE" id="PS50883"/>
    </source>
</evidence>
<sequence>MTEQAIKDRQAVAKGLECIPGGVVIFRGNEQGELLYANPYVIDFYDCANEAEFKAFTGNTIYTMVRPEEQENLRQCLREERTGPAAYYRMRYTACTKKGRLRHLDVIDRVVQTAAGELLHYSVTLPVWDNEVGQDAMTGTTRFLTYASQFLAFYRHGTAMPPMSLIFFNIERFKLYNIKYGIDAGSQLLARCAAVLQETFANDFVFCISDDRFAILTEAGQVRERVTAARNVLRQDFADRVVAFHFGCYRITDPAENLHQALDMARLACESIRGSVETYFCEGTKDLAAGLDLRAYVVGHIDEAVEKDWIRPYYQPVVALSGLRHVGFEALARWIDPVHGLIMPKHFISALEDSQQIDKLDRHMIRAVCREYRQRVDAGETVLPVSVNLSRLDFLLCNAYEVLEENVRAYGVPRQMLRVELTESLLLDEGERIKEEIAHLRQAGYELWIDDFGSGYSSLNTLKNYDFDVVKLDRMFLEPFTGKAKKILGAVLSMNQALGIRSLGEGLETTDELRFFCQTRCELAQGYLLGRPLPYEESLAECAEKRQCIRQNRNCLPG</sequence>